<organism evidence="1 2">
    <name type="scientific">Schaalia radingae</name>
    <dbReference type="NCBI Taxonomy" id="131110"/>
    <lineage>
        <taxon>Bacteria</taxon>
        <taxon>Bacillati</taxon>
        <taxon>Actinomycetota</taxon>
        <taxon>Actinomycetes</taxon>
        <taxon>Actinomycetales</taxon>
        <taxon>Actinomycetaceae</taxon>
        <taxon>Schaalia</taxon>
    </lineage>
</organism>
<dbReference type="EMBL" id="LT629792">
    <property type="protein sequence ID" value="SDU08404.1"/>
    <property type="molecule type" value="Genomic_DNA"/>
</dbReference>
<name>A0ABY0VCN3_9ACTO</name>
<keyword evidence="2" id="KW-1185">Reference proteome</keyword>
<evidence type="ECO:0000313" key="2">
    <source>
        <dbReference type="Proteomes" id="UP000198976"/>
    </source>
</evidence>
<reference evidence="1 2" key="1">
    <citation type="submission" date="2016-10" db="EMBL/GenBank/DDBJ databases">
        <authorList>
            <person name="Varghese N."/>
            <person name="Submissions S."/>
        </authorList>
    </citation>
    <scope>NUCLEOTIDE SEQUENCE [LARGE SCALE GENOMIC DNA]</scope>
    <source>
        <strain evidence="1 2">DSM 9169</strain>
    </source>
</reference>
<protein>
    <submittedName>
        <fullName evidence="1">Uncharacterized protein</fullName>
    </submittedName>
</protein>
<evidence type="ECO:0000313" key="1">
    <source>
        <dbReference type="EMBL" id="SDU08404.1"/>
    </source>
</evidence>
<accession>A0ABY0VCN3</accession>
<proteinExistence type="predicted"/>
<sequence>MTQNSPEMLFNLTTNQSRSTRNYDAAVKTIEALRKDDAIAASDAALVELVLSTARDVDAISDDDAASGRSTLRKTYLLILETLERRSAMNSGRSLSPADNVLAVIQGQAS</sequence>
<gene>
    <name evidence="1" type="ORF">SAMN04489714_2061</name>
</gene>
<dbReference type="Proteomes" id="UP000198976">
    <property type="component" value="Chromosome I"/>
</dbReference>
<dbReference type="RefSeq" id="WP_157886408.1">
    <property type="nucleotide sequence ID" value="NZ_LT629792.1"/>
</dbReference>